<dbReference type="InterPro" id="IPR045006">
    <property type="entry name" value="CHLI-like"/>
</dbReference>
<dbReference type="SUPFAM" id="SSF54211">
    <property type="entry name" value="Ribosomal protein S5 domain 2-like"/>
    <property type="match status" value="1"/>
</dbReference>
<evidence type="ECO:0000313" key="6">
    <source>
        <dbReference type="Proteomes" id="UP000178999"/>
    </source>
</evidence>
<dbReference type="Pfam" id="PF01078">
    <property type="entry name" value="Mg_chelatase"/>
    <property type="match status" value="1"/>
</dbReference>
<dbReference type="SUPFAM" id="SSF52540">
    <property type="entry name" value="P-loop containing nucleoside triphosphate hydrolases"/>
    <property type="match status" value="1"/>
</dbReference>
<comment type="caution">
    <text evidence="5">The sequence shown here is derived from an EMBL/GenBank/DDBJ whole genome shotgun (WGS) entry which is preliminary data.</text>
</comment>
<evidence type="ECO:0000256" key="1">
    <source>
        <dbReference type="ARBA" id="ARBA00006354"/>
    </source>
</evidence>
<dbReference type="Gene3D" id="3.30.230.10">
    <property type="match status" value="1"/>
</dbReference>
<dbReference type="PANTHER" id="PTHR32039:SF7">
    <property type="entry name" value="COMPETENCE PROTEIN COMM"/>
    <property type="match status" value="1"/>
</dbReference>
<dbReference type="InterPro" id="IPR014721">
    <property type="entry name" value="Ribsml_uS5_D2-typ_fold_subgr"/>
</dbReference>
<dbReference type="CDD" id="cd00009">
    <property type="entry name" value="AAA"/>
    <property type="match status" value="1"/>
</dbReference>
<organism evidence="5 6">
    <name type="scientific">Candidatus Woesebacteria bacterium RIFOXYB1_FULL_38_16</name>
    <dbReference type="NCBI Taxonomy" id="1802538"/>
    <lineage>
        <taxon>Bacteria</taxon>
        <taxon>Candidatus Woeseibacteriota</taxon>
    </lineage>
</organism>
<dbReference type="GO" id="GO:0005524">
    <property type="term" value="F:ATP binding"/>
    <property type="evidence" value="ECO:0007669"/>
    <property type="project" value="UniProtKB-KW"/>
</dbReference>
<name>A0A1F8CVW3_9BACT</name>
<sequence length="513" mass="56120">MLTNIKSTANIGLTGIPVEVEVDVASRGFPAFNIVGLPSKAVEESKERLRTAITNSGFSFPQKRITINLAPADLPKEGSCFDLPMAIGILISSGQIEWKNLQTETSIFYGELGLDGSVKHTRGVLLVGIRAKNDGIKNVFVPISSASEAAVVGDEINVYPVRSLQELREFFSGDEKKIKKLNNIDIPNLLENVEAETNFSEILGQEQAKRALEIAAAGGHNLIMTGPPGSGKTLLSRALAGILPPMSTGECLEVTKIYSGSGLMKPGEAVIRRRPFRSPHHSISLAGLIGGGSKPNPGEISLAHLGVLFLDELAEFPRSVMKSMRQPMEDGIISVSRAAGRVDYPSSFMLVAAVNPCPCGYLGHPRRECRCTERQISKYKKRISGPILDRIDLHINVPAVDVNKLQGEGIGIGETSSEIRRRVINARKIQEKRFNNTSIYNNARMNNKLVRKHCLLDGEGEKLLRLAVEKYDLSARSYFRILKVARTIADLSGEPDILPQFIAEALQYKISDW</sequence>
<dbReference type="InterPro" id="IPR027417">
    <property type="entry name" value="P-loop_NTPase"/>
</dbReference>
<dbReference type="InterPro" id="IPR004482">
    <property type="entry name" value="Mg_chelat-rel"/>
</dbReference>
<keyword evidence="2" id="KW-0547">Nucleotide-binding</keyword>
<reference evidence="5 6" key="1">
    <citation type="journal article" date="2016" name="Nat. Commun.">
        <title>Thousands of microbial genomes shed light on interconnected biogeochemical processes in an aquifer system.</title>
        <authorList>
            <person name="Anantharaman K."/>
            <person name="Brown C.T."/>
            <person name="Hug L.A."/>
            <person name="Sharon I."/>
            <person name="Castelle C.J."/>
            <person name="Probst A.J."/>
            <person name="Thomas B.C."/>
            <person name="Singh A."/>
            <person name="Wilkins M.J."/>
            <person name="Karaoz U."/>
            <person name="Brodie E.L."/>
            <person name="Williams K.H."/>
            <person name="Hubbard S.S."/>
            <person name="Banfield J.F."/>
        </authorList>
    </citation>
    <scope>NUCLEOTIDE SEQUENCE [LARGE SCALE GENOMIC DNA]</scope>
</reference>
<protein>
    <recommendedName>
        <fullName evidence="4">AAA+ ATPase domain-containing protein</fullName>
    </recommendedName>
</protein>
<keyword evidence="3" id="KW-0067">ATP-binding</keyword>
<dbReference type="Pfam" id="PF13541">
    <property type="entry name" value="ChlI"/>
    <property type="match status" value="1"/>
</dbReference>
<dbReference type="InterPro" id="IPR003593">
    <property type="entry name" value="AAA+_ATPase"/>
</dbReference>
<dbReference type="EMBL" id="MGHY01000009">
    <property type="protein sequence ID" value="OGM79685.1"/>
    <property type="molecule type" value="Genomic_DNA"/>
</dbReference>
<dbReference type="AlphaFoldDB" id="A0A1F8CVW3"/>
<dbReference type="PRINTS" id="PR01657">
    <property type="entry name" value="MCMFAMILY"/>
</dbReference>
<dbReference type="SMART" id="SM00382">
    <property type="entry name" value="AAA"/>
    <property type="match status" value="1"/>
</dbReference>
<comment type="similarity">
    <text evidence="1">Belongs to the Mg-chelatase subunits D/I family. ComM subfamily.</text>
</comment>
<dbReference type="PANTHER" id="PTHR32039">
    <property type="entry name" value="MAGNESIUM-CHELATASE SUBUNIT CHLI"/>
    <property type="match status" value="1"/>
</dbReference>
<dbReference type="Proteomes" id="UP000178999">
    <property type="component" value="Unassembled WGS sequence"/>
</dbReference>
<dbReference type="InterPro" id="IPR001208">
    <property type="entry name" value="MCM_dom"/>
</dbReference>
<dbReference type="Gene3D" id="3.40.50.300">
    <property type="entry name" value="P-loop containing nucleotide triphosphate hydrolases"/>
    <property type="match status" value="1"/>
</dbReference>
<dbReference type="NCBIfam" id="TIGR00368">
    <property type="entry name" value="YifB family Mg chelatase-like AAA ATPase"/>
    <property type="match status" value="1"/>
</dbReference>
<dbReference type="InterPro" id="IPR000523">
    <property type="entry name" value="Mg_chelatse_chII-like_cat_dom"/>
</dbReference>
<gene>
    <name evidence="5" type="ORF">A2382_02075</name>
</gene>
<feature type="domain" description="AAA+ ATPase" evidence="4">
    <location>
        <begin position="218"/>
        <end position="401"/>
    </location>
</feature>
<accession>A0A1F8CVW3</accession>
<evidence type="ECO:0000256" key="2">
    <source>
        <dbReference type="ARBA" id="ARBA00022741"/>
    </source>
</evidence>
<evidence type="ECO:0000259" key="4">
    <source>
        <dbReference type="SMART" id="SM00382"/>
    </source>
</evidence>
<evidence type="ECO:0000256" key="3">
    <source>
        <dbReference type="ARBA" id="ARBA00022840"/>
    </source>
</evidence>
<dbReference type="Pfam" id="PF13335">
    <property type="entry name" value="Mg_chelatase_C"/>
    <property type="match status" value="1"/>
</dbReference>
<dbReference type="InterPro" id="IPR025158">
    <property type="entry name" value="Mg_chelat-rel_C"/>
</dbReference>
<dbReference type="STRING" id="1802538.A2382_02075"/>
<dbReference type="InterPro" id="IPR020568">
    <property type="entry name" value="Ribosomal_Su5_D2-typ_SF"/>
</dbReference>
<evidence type="ECO:0000313" key="5">
    <source>
        <dbReference type="EMBL" id="OGM79685.1"/>
    </source>
</evidence>
<proteinExistence type="inferred from homology"/>
<dbReference type="GO" id="GO:0003677">
    <property type="term" value="F:DNA binding"/>
    <property type="evidence" value="ECO:0007669"/>
    <property type="project" value="InterPro"/>
</dbReference>